<evidence type="ECO:0000259" key="2">
    <source>
        <dbReference type="Pfam" id="PF12172"/>
    </source>
</evidence>
<dbReference type="RefSeq" id="WP_367954722.1">
    <property type="nucleotide sequence ID" value="NZ_JBDPGJ010000003.1"/>
</dbReference>
<evidence type="ECO:0000259" key="1">
    <source>
        <dbReference type="Pfam" id="PF01796"/>
    </source>
</evidence>
<organism evidence="3 4">
    <name type="scientific">Aquibium pacificus</name>
    <dbReference type="NCBI Taxonomy" id="3153579"/>
    <lineage>
        <taxon>Bacteria</taxon>
        <taxon>Pseudomonadati</taxon>
        <taxon>Pseudomonadota</taxon>
        <taxon>Alphaproteobacteria</taxon>
        <taxon>Hyphomicrobiales</taxon>
        <taxon>Phyllobacteriaceae</taxon>
        <taxon>Aquibium</taxon>
    </lineage>
</organism>
<name>A0ABV3SJ83_9HYPH</name>
<dbReference type="InterPro" id="IPR012340">
    <property type="entry name" value="NA-bd_OB-fold"/>
</dbReference>
<dbReference type="Gene3D" id="6.10.30.10">
    <property type="match status" value="1"/>
</dbReference>
<dbReference type="EMBL" id="JBDPGJ010000003">
    <property type="protein sequence ID" value="MEX0406841.1"/>
    <property type="molecule type" value="Genomic_DNA"/>
</dbReference>
<dbReference type="InterPro" id="IPR022002">
    <property type="entry name" value="ChsH2_Znr"/>
</dbReference>
<gene>
    <name evidence="3" type="ORF">ABGN05_14335</name>
</gene>
<keyword evidence="4" id="KW-1185">Reference proteome</keyword>
<evidence type="ECO:0000313" key="3">
    <source>
        <dbReference type="EMBL" id="MEX0406841.1"/>
    </source>
</evidence>
<dbReference type="Proteomes" id="UP001556692">
    <property type="component" value="Unassembled WGS sequence"/>
</dbReference>
<dbReference type="Pfam" id="PF01796">
    <property type="entry name" value="OB_ChsH2_C"/>
    <property type="match status" value="1"/>
</dbReference>
<evidence type="ECO:0000313" key="4">
    <source>
        <dbReference type="Proteomes" id="UP001556692"/>
    </source>
</evidence>
<dbReference type="InterPro" id="IPR002878">
    <property type="entry name" value="ChsH2_C"/>
</dbReference>
<dbReference type="InterPro" id="IPR052513">
    <property type="entry name" value="Thioester_dehydratase-like"/>
</dbReference>
<reference evidence="3 4" key="1">
    <citation type="submission" date="2024-05" db="EMBL/GenBank/DDBJ databases">
        <authorList>
            <person name="Jiang F."/>
        </authorList>
    </citation>
    <scope>NUCLEOTIDE SEQUENCE [LARGE SCALE GENOMIC DNA]</scope>
    <source>
        <strain evidence="3 4">LZ166</strain>
    </source>
</reference>
<sequence>MQTQTTPPRVLGLYNEPFWALLKSEGRLHLQCCADCGTWRYPPGPVCQACLSPRAEWKPVGGGGELLSWVIFHRQYLPAYPAPHNVIAVRLDEGPTIISNLVDNPHGEGIIGSRVELTVVEMDDGVALPRFRRSV</sequence>
<dbReference type="PANTHER" id="PTHR34075:SF5">
    <property type="entry name" value="BLR3430 PROTEIN"/>
    <property type="match status" value="1"/>
</dbReference>
<protein>
    <submittedName>
        <fullName evidence="3">OB-fold domain-containing protein</fullName>
    </submittedName>
</protein>
<proteinExistence type="predicted"/>
<dbReference type="PANTHER" id="PTHR34075">
    <property type="entry name" value="BLR3430 PROTEIN"/>
    <property type="match status" value="1"/>
</dbReference>
<comment type="caution">
    <text evidence="3">The sequence shown here is derived from an EMBL/GenBank/DDBJ whole genome shotgun (WGS) entry which is preliminary data.</text>
</comment>
<dbReference type="Pfam" id="PF12172">
    <property type="entry name" value="zf-ChsH2"/>
    <property type="match status" value="1"/>
</dbReference>
<feature type="domain" description="ChsH2 rubredoxin-like zinc ribbon" evidence="2">
    <location>
        <begin position="24"/>
        <end position="53"/>
    </location>
</feature>
<accession>A0ABV3SJ83</accession>
<dbReference type="SUPFAM" id="SSF50249">
    <property type="entry name" value="Nucleic acid-binding proteins"/>
    <property type="match status" value="1"/>
</dbReference>
<feature type="domain" description="ChsH2 C-terminal OB-fold" evidence="1">
    <location>
        <begin position="57"/>
        <end position="119"/>
    </location>
</feature>